<comment type="subunit">
    <text evidence="1">Homotrimer. Interacts with the viral DNA polymerase; this interaction constitutes the polymerase holoenzyme. Interacts with the sliding-clamp-loader; this interaction allows the sliding-clamp-loader to open the sliding clamp. Interacts with the viral DNA ligase. Part of the replicase complex that includes the DNA polymerase, the polymerase clamp, the clamp loader complex, the single-stranded DNA binding protein, the primase, the helicase and the helicase assembly factor. Interacts with the viral RNA polymerase (RNAP). Part of the transcription activation complex containing host RNAP, the viral RNA polymerase sigma-like factor, the late transcription coactivator, and the sliding clamp.</text>
</comment>
<name>A0A140XAQ7_9CAUD</name>
<proteinExistence type="inferred from homology"/>
<accession>A0A140XAQ7</accession>
<comment type="function">
    <text evidence="1">Sliding clamp that encircles the genomic DNA and links the DNA polymerase to the template to control the processivity of DNA synthesis. Responsible for tethering the catalytic subunit of DNA polymerase to DNA during high-speed replication. Interaction with the sliding-clamp-loader opens the sliding clamp so that it can be loaded around the DNA template. During transcription, encircles the DNA and tethers host RNA polymerase (RNAP) to it.</text>
</comment>
<keyword evidence="1" id="KW-1195">Viral transcription</keyword>
<dbReference type="GO" id="GO:0030337">
    <property type="term" value="F:DNA polymerase processivity factor activity"/>
    <property type="evidence" value="ECO:0007669"/>
    <property type="project" value="UniProtKB-UniRule"/>
</dbReference>
<dbReference type="SUPFAM" id="SSF55979">
    <property type="entry name" value="DNA clamp"/>
    <property type="match status" value="1"/>
</dbReference>
<reference evidence="2" key="1">
    <citation type="journal article" date="2015" name="PLoS ONE">
        <title>Genomic, proteomic and morphological characterization of two novel broad host lytic bacteriophages PhiPD10.3 and PhiPD23.1 infecting pectinolytic Pectobacterium spp. and Dickeya spp.</title>
        <authorList>
            <person name="Czajkowski R."/>
            <person name="Ozymko Z."/>
            <person name="de Jager V."/>
            <person name="Siwinska J."/>
            <person name="Smolarska A."/>
            <person name="Ossowicki A."/>
            <person name="Narajczyk M."/>
            <person name="Lojkowska E."/>
        </authorList>
    </citation>
    <scope>NUCLEOTIDE SEQUENCE</scope>
</reference>
<dbReference type="GO" id="GO:0006260">
    <property type="term" value="P:DNA replication"/>
    <property type="evidence" value="ECO:0007669"/>
    <property type="project" value="UniProtKB-KW"/>
</dbReference>
<sequence>MQEITLSERTLQLLANFETINPSIVLTPGKMLRSINDSSTVIAVAQIEEEFPFEFPILDLTKLLAIQRLPSFKGGKAEFHQDYILLKGESSQLQFWRSAKELTVVPADTIELPSVDFEATITPEKMKELTRACSTLGHKTVRLVAQGGKTRLVATTTTLDNSNNYTVELGETALPDFVSSLRTSALKSTAISQVATVTSLRCCSTPPDLVLARPPLLWLCVTRSVVSNPC</sequence>
<dbReference type="EMBL" id="KM209270">
    <property type="protein sequence ID" value="AIM51562.1"/>
    <property type="molecule type" value="Genomic_DNA"/>
</dbReference>
<dbReference type="GO" id="GO:0019083">
    <property type="term" value="P:viral transcription"/>
    <property type="evidence" value="ECO:0007669"/>
    <property type="project" value="UniProtKB-UniRule"/>
</dbReference>
<evidence type="ECO:0000256" key="1">
    <source>
        <dbReference type="HAMAP-Rule" id="MF_04161"/>
    </source>
</evidence>
<keyword evidence="1" id="KW-1194">Viral DNA replication</keyword>
<dbReference type="GO" id="GO:0039693">
    <property type="term" value="P:viral DNA genome replication"/>
    <property type="evidence" value="ECO:0007669"/>
    <property type="project" value="UniProtKB-UniRule"/>
</dbReference>
<comment type="similarity">
    <text evidence="1">Belongs to the Tevenvirinae sliding clamp family.</text>
</comment>
<protein>
    <recommendedName>
        <fullName evidence="1">Sliding clamp</fullName>
    </recommendedName>
    <alternativeName>
        <fullName evidence="1">DNA polymerase accessory protein Gp45</fullName>
    </alternativeName>
    <alternativeName>
        <fullName evidence="1">DNA polymerase clamp</fullName>
    </alternativeName>
</protein>
<dbReference type="InterPro" id="IPR046389">
    <property type="entry name" value="Sliding_clamp_T4"/>
</dbReference>
<dbReference type="HAMAP" id="MF_04161">
    <property type="entry name" value="Sliding_clamp_T4"/>
    <property type="match status" value="1"/>
</dbReference>
<organism evidence="2">
    <name type="scientific">Dickeya phage phiDP10.3</name>
    <dbReference type="NCBI Taxonomy" id="1542132"/>
    <lineage>
        <taxon>Viruses</taxon>
        <taxon>Duplodnaviria</taxon>
        <taxon>Heunggongvirae</taxon>
        <taxon>Uroviricota</taxon>
        <taxon>Caudoviricetes</taxon>
        <taxon>Pantevenvirales</taxon>
        <taxon>Ackermannviridae</taxon>
        <taxon>Aglimvirinae</taxon>
    </lineage>
</organism>
<gene>
    <name evidence="2" type="ORF">HQ82_0169</name>
</gene>
<evidence type="ECO:0000313" key="2">
    <source>
        <dbReference type="EMBL" id="AIM51562.1"/>
    </source>
</evidence>
<dbReference type="InterPro" id="IPR046938">
    <property type="entry name" value="DNA_clamp_sf"/>
</dbReference>
<dbReference type="Gene3D" id="3.70.10.10">
    <property type="match status" value="1"/>
</dbReference>
<keyword evidence="1" id="KW-0235">DNA replication</keyword>